<gene>
    <name evidence="2" type="ORF">HHI36_020041</name>
</gene>
<dbReference type="AlphaFoldDB" id="A0ABD2N9J3"/>
<sequence>MCYLRLKMVQHIDHLRTCAIRGYQLDYREIARQNRITEQILQNYLEKRLFPHRHRSSQAPTVWDILPVERRRPNNNIQDQLRAVHPENETLESGESEYVQAVYDNDEDDSYESEGMFKLK</sequence>
<organism evidence="2 3">
    <name type="scientific">Cryptolaemus montrouzieri</name>
    <dbReference type="NCBI Taxonomy" id="559131"/>
    <lineage>
        <taxon>Eukaryota</taxon>
        <taxon>Metazoa</taxon>
        <taxon>Ecdysozoa</taxon>
        <taxon>Arthropoda</taxon>
        <taxon>Hexapoda</taxon>
        <taxon>Insecta</taxon>
        <taxon>Pterygota</taxon>
        <taxon>Neoptera</taxon>
        <taxon>Endopterygota</taxon>
        <taxon>Coleoptera</taxon>
        <taxon>Polyphaga</taxon>
        <taxon>Cucujiformia</taxon>
        <taxon>Coccinelloidea</taxon>
        <taxon>Coccinellidae</taxon>
        <taxon>Scymninae</taxon>
        <taxon>Scymnini</taxon>
        <taxon>Cryptolaemus</taxon>
    </lineage>
</organism>
<name>A0ABD2N9J3_9CUCU</name>
<proteinExistence type="predicted"/>
<keyword evidence="3" id="KW-1185">Reference proteome</keyword>
<evidence type="ECO:0000313" key="3">
    <source>
        <dbReference type="Proteomes" id="UP001516400"/>
    </source>
</evidence>
<accession>A0ABD2N9J3</accession>
<protein>
    <submittedName>
        <fullName evidence="2">Uncharacterized protein</fullName>
    </submittedName>
</protein>
<evidence type="ECO:0000313" key="2">
    <source>
        <dbReference type="EMBL" id="KAL3275272.1"/>
    </source>
</evidence>
<feature type="region of interest" description="Disordered" evidence="1">
    <location>
        <begin position="76"/>
        <end position="120"/>
    </location>
</feature>
<dbReference type="EMBL" id="JABFTP020000083">
    <property type="protein sequence ID" value="KAL3275272.1"/>
    <property type="molecule type" value="Genomic_DNA"/>
</dbReference>
<comment type="caution">
    <text evidence="2">The sequence shown here is derived from an EMBL/GenBank/DDBJ whole genome shotgun (WGS) entry which is preliminary data.</text>
</comment>
<dbReference type="Proteomes" id="UP001516400">
    <property type="component" value="Unassembled WGS sequence"/>
</dbReference>
<evidence type="ECO:0000256" key="1">
    <source>
        <dbReference type="SAM" id="MobiDB-lite"/>
    </source>
</evidence>
<reference evidence="2 3" key="1">
    <citation type="journal article" date="2021" name="BMC Biol.">
        <title>Horizontally acquired antibacterial genes associated with adaptive radiation of ladybird beetles.</title>
        <authorList>
            <person name="Li H.S."/>
            <person name="Tang X.F."/>
            <person name="Huang Y.H."/>
            <person name="Xu Z.Y."/>
            <person name="Chen M.L."/>
            <person name="Du X.Y."/>
            <person name="Qiu B.Y."/>
            <person name="Chen P.T."/>
            <person name="Zhang W."/>
            <person name="Slipinski A."/>
            <person name="Escalona H.E."/>
            <person name="Waterhouse R.M."/>
            <person name="Zwick A."/>
            <person name="Pang H."/>
        </authorList>
    </citation>
    <scope>NUCLEOTIDE SEQUENCE [LARGE SCALE GENOMIC DNA]</scope>
    <source>
        <strain evidence="2">SYSU2018</strain>
    </source>
</reference>